<dbReference type="EMBL" id="FLUN01000001">
    <property type="protein sequence ID" value="SBW04213.1"/>
    <property type="molecule type" value="Genomic_DNA"/>
</dbReference>
<gene>
    <name evidence="2" type="ORF">KL86CLO1_11878</name>
</gene>
<evidence type="ECO:0000256" key="1">
    <source>
        <dbReference type="SAM" id="MobiDB-lite"/>
    </source>
</evidence>
<name>A0A212JXS3_9FIRM</name>
<protein>
    <submittedName>
        <fullName evidence="2">Uncharacterized protein</fullName>
    </submittedName>
</protein>
<reference evidence="2" key="1">
    <citation type="submission" date="2016-04" db="EMBL/GenBank/DDBJ databases">
        <authorList>
            <person name="Evans L.H."/>
            <person name="Alamgir A."/>
            <person name="Owens N."/>
            <person name="Weber N.D."/>
            <person name="Virtaneva K."/>
            <person name="Barbian K."/>
            <person name="Babar A."/>
            <person name="Rosenke K."/>
        </authorList>
    </citation>
    <scope>NUCLEOTIDE SEQUENCE</scope>
    <source>
        <strain evidence="2">86</strain>
    </source>
</reference>
<evidence type="ECO:0000313" key="2">
    <source>
        <dbReference type="EMBL" id="SBW04213.1"/>
    </source>
</evidence>
<feature type="compositionally biased region" description="Basic and acidic residues" evidence="1">
    <location>
        <begin position="75"/>
        <end position="86"/>
    </location>
</feature>
<sequence>MFIIASVIHLSIGEGKKFVTEKIKRFLMKNGISSCNFRTVMLLYQSRLSDIRVWRSLVSRLNGVQEAAGSNPVTRTKEKDLKPLRL</sequence>
<accession>A0A212JXS3</accession>
<dbReference type="AlphaFoldDB" id="A0A212JXS3"/>
<organism evidence="2">
    <name type="scientific">uncultured Eubacteriales bacterium</name>
    <dbReference type="NCBI Taxonomy" id="172733"/>
    <lineage>
        <taxon>Bacteria</taxon>
        <taxon>Bacillati</taxon>
        <taxon>Bacillota</taxon>
        <taxon>Clostridia</taxon>
        <taxon>Eubacteriales</taxon>
        <taxon>environmental samples</taxon>
    </lineage>
</organism>
<feature type="region of interest" description="Disordered" evidence="1">
    <location>
        <begin position="66"/>
        <end position="86"/>
    </location>
</feature>
<proteinExistence type="predicted"/>